<dbReference type="SMART" id="SM01175">
    <property type="entry name" value="DUF4206"/>
    <property type="match status" value="1"/>
</dbReference>
<evidence type="ECO:0000259" key="3">
    <source>
        <dbReference type="SMART" id="SM01175"/>
    </source>
</evidence>
<feature type="region of interest" description="Disordered" evidence="2">
    <location>
        <begin position="1"/>
        <end position="20"/>
    </location>
</feature>
<dbReference type="Pfam" id="PF21054">
    <property type="entry name" value="RUBC_PIKBD"/>
    <property type="match status" value="1"/>
</dbReference>
<feature type="compositionally biased region" description="Low complexity" evidence="2">
    <location>
        <begin position="460"/>
        <end position="469"/>
    </location>
</feature>
<dbReference type="AlphaFoldDB" id="A0A9D3T6Z5"/>
<evidence type="ECO:0000256" key="2">
    <source>
        <dbReference type="SAM" id="MobiDB-lite"/>
    </source>
</evidence>
<comment type="caution">
    <text evidence="4">The sequence shown here is derived from an EMBL/GenBank/DDBJ whole genome shotgun (WGS) entry which is preliminary data.</text>
</comment>
<evidence type="ECO:0000313" key="5">
    <source>
        <dbReference type="Proteomes" id="UP001046870"/>
    </source>
</evidence>
<evidence type="ECO:0000313" key="4">
    <source>
        <dbReference type="EMBL" id="KAG7463605.1"/>
    </source>
</evidence>
<dbReference type="InterPro" id="IPR052428">
    <property type="entry name" value="Autophagy_HostDef_Reg"/>
</dbReference>
<dbReference type="InterPro" id="IPR048569">
    <property type="entry name" value="RUBC_PIKBD"/>
</dbReference>
<dbReference type="OrthoDB" id="10067503at2759"/>
<protein>
    <recommendedName>
        <fullName evidence="3">Rubicon Homology domain-containing protein</fullName>
    </recommendedName>
</protein>
<gene>
    <name evidence="4" type="ORF">MATL_G00178340</name>
</gene>
<keyword evidence="1" id="KW-0072">Autophagy</keyword>
<dbReference type="PANTHER" id="PTHR45971">
    <property type="entry name" value="PHOX (PX) DOMAIN-CONTAINING PROTEIN"/>
    <property type="match status" value="1"/>
</dbReference>
<dbReference type="GO" id="GO:0061910">
    <property type="term" value="P:autophagosome-endosome fusion"/>
    <property type="evidence" value="ECO:0007669"/>
    <property type="project" value="TreeGrafter"/>
</dbReference>
<keyword evidence="5" id="KW-1185">Reference proteome</keyword>
<feature type="region of interest" description="Disordered" evidence="2">
    <location>
        <begin position="425"/>
        <end position="469"/>
    </location>
</feature>
<dbReference type="PANTHER" id="PTHR45971:SF2">
    <property type="entry name" value="PROTEIN ASSOCIATED WITH UVRAG AS AUTOPHAGY ENHANCER"/>
    <property type="match status" value="1"/>
</dbReference>
<feature type="compositionally biased region" description="Low complexity" evidence="2">
    <location>
        <begin position="432"/>
        <end position="443"/>
    </location>
</feature>
<accession>A0A9D3T6Z5</accession>
<reference evidence="4" key="1">
    <citation type="submission" date="2021-01" db="EMBL/GenBank/DDBJ databases">
        <authorList>
            <person name="Zahm M."/>
            <person name="Roques C."/>
            <person name="Cabau C."/>
            <person name="Klopp C."/>
            <person name="Donnadieu C."/>
            <person name="Jouanno E."/>
            <person name="Lampietro C."/>
            <person name="Louis A."/>
            <person name="Herpin A."/>
            <person name="Echchiki A."/>
            <person name="Berthelot C."/>
            <person name="Parey E."/>
            <person name="Roest-Crollius H."/>
            <person name="Braasch I."/>
            <person name="Postlethwait J."/>
            <person name="Bobe J."/>
            <person name="Montfort J."/>
            <person name="Bouchez O."/>
            <person name="Begum T."/>
            <person name="Mejri S."/>
            <person name="Adams A."/>
            <person name="Chen W.-J."/>
            <person name="Guiguen Y."/>
        </authorList>
    </citation>
    <scope>NUCLEOTIDE SEQUENCE</scope>
    <source>
        <strain evidence="4">YG-15Mar2019-1</strain>
        <tissue evidence="4">Brain</tissue>
    </source>
</reference>
<dbReference type="GO" id="GO:0000421">
    <property type="term" value="C:autophagosome membrane"/>
    <property type="evidence" value="ECO:0007669"/>
    <property type="project" value="TreeGrafter"/>
</dbReference>
<evidence type="ECO:0000256" key="1">
    <source>
        <dbReference type="ARBA" id="ARBA00023006"/>
    </source>
</evidence>
<dbReference type="Proteomes" id="UP001046870">
    <property type="component" value="Chromosome 15"/>
</dbReference>
<sequence>MIAGLGESVDGDLDPSQPRNFDMDPEGVVKLDRNGVVPPLCALPCSRSHWVSWSSGTVLHQATPPPLLAPTPTLAEEFSRPAVIGHFSGRRGSASPVSVRKMLLSVLESSGGAKYQPLSQTSPPSQRTSLTPRDCSDSDSSADEPDGRHSSDSDDDGYSEGTPEQGDTLKSHEGSLLHPEAERDYFLPRSSPVISRRKRLSKSEPTERSPSSSPPAHIESPASTGLEEQLAVCETPPQDLQPHPSQLPEKPRCVSLSASLNWLLSAGLHLPFRGIAGAIRGQEEGQKLRSNSDTHIFAGPRKDLEPLESACTPDDVLRASSDLEKENSHFIVVDMVLEAVEGVKWEVLSQQGIQEVSWRGARLSRRGARVFSRRGNYISRRGAGHLQMMSRDSSEDKAKNCAHYSKKRSLVASCDSGYSDLSSGFSAQQSHTDSLPSPLTETPTPDPDAEKGEAAVDGGSKSFQSSPESPSLLCSAEVLALRLVSAFRKEWFPQEDQRFSSTSLGSALQEFLPSSDSMASEHIIALAEEIRQKSRMRGTLTWAPPRFQIIFHTHPAQKRSVVMAFQNYLCAGCGTQVEEKYIKKLRYCEYLGRYFCDCCHGDAESVIPGHVLEKWDFGRYPVCNFSKRLLDSVWHQPLFSAACVGRALRRARELARFRELQEQLSAIKKLLTACRLSDGVLREFEQLPCHLTQEPYLFSMDDLLRVKRGQLVPQAKALLQVAIAHVDTCQLCLAKGFICEFCKKKDVLFPFQTHTTKRCRDCKACFHIDCFKDEECPKCLRIQTRKRLTDTPQTE</sequence>
<dbReference type="InterPro" id="IPR025258">
    <property type="entry name" value="RH_dom"/>
</dbReference>
<proteinExistence type="predicted"/>
<dbReference type="Pfam" id="PF13901">
    <property type="entry name" value="RH_dom"/>
    <property type="match status" value="1"/>
</dbReference>
<feature type="domain" description="Rubicon Homology" evidence="3">
    <location>
        <begin position="586"/>
        <end position="786"/>
    </location>
</feature>
<organism evidence="4 5">
    <name type="scientific">Megalops atlanticus</name>
    <name type="common">Tarpon</name>
    <name type="synonym">Clupea gigantea</name>
    <dbReference type="NCBI Taxonomy" id="7932"/>
    <lineage>
        <taxon>Eukaryota</taxon>
        <taxon>Metazoa</taxon>
        <taxon>Chordata</taxon>
        <taxon>Craniata</taxon>
        <taxon>Vertebrata</taxon>
        <taxon>Euteleostomi</taxon>
        <taxon>Actinopterygii</taxon>
        <taxon>Neopterygii</taxon>
        <taxon>Teleostei</taxon>
        <taxon>Elopiformes</taxon>
        <taxon>Megalopidae</taxon>
        <taxon>Megalops</taxon>
    </lineage>
</organism>
<feature type="region of interest" description="Disordered" evidence="2">
    <location>
        <begin position="113"/>
        <end position="228"/>
    </location>
</feature>
<dbReference type="GO" id="GO:0061909">
    <property type="term" value="P:autophagosome-lysosome fusion"/>
    <property type="evidence" value="ECO:0007669"/>
    <property type="project" value="TreeGrafter"/>
</dbReference>
<dbReference type="GO" id="GO:1901981">
    <property type="term" value="F:phosphatidylinositol phosphate binding"/>
    <property type="evidence" value="ECO:0007669"/>
    <property type="project" value="TreeGrafter"/>
</dbReference>
<feature type="compositionally biased region" description="Basic and acidic residues" evidence="2">
    <location>
        <begin position="167"/>
        <end position="186"/>
    </location>
</feature>
<dbReference type="GO" id="GO:0097352">
    <property type="term" value="P:autophagosome maturation"/>
    <property type="evidence" value="ECO:0007669"/>
    <property type="project" value="TreeGrafter"/>
</dbReference>
<feature type="compositionally biased region" description="Polar residues" evidence="2">
    <location>
        <begin position="117"/>
        <end position="131"/>
    </location>
</feature>
<name>A0A9D3T6Z5_MEGAT</name>
<dbReference type="EMBL" id="JAFDVH010000015">
    <property type="protein sequence ID" value="KAG7463605.1"/>
    <property type="molecule type" value="Genomic_DNA"/>
</dbReference>